<protein>
    <submittedName>
        <fullName evidence="2">Uncharacterized protein</fullName>
    </submittedName>
</protein>
<dbReference type="RefSeq" id="WP_093850355.1">
    <property type="nucleotide sequence ID" value="NZ_FOSG01000010.1"/>
</dbReference>
<dbReference type="OrthoDB" id="4331468at2"/>
<name>A0A1I4DLD5_9ACTN</name>
<dbReference type="EMBL" id="FOSG01000010">
    <property type="protein sequence ID" value="SFK92721.1"/>
    <property type="molecule type" value="Genomic_DNA"/>
</dbReference>
<evidence type="ECO:0000256" key="1">
    <source>
        <dbReference type="SAM" id="SignalP"/>
    </source>
</evidence>
<reference evidence="3" key="1">
    <citation type="submission" date="2016-10" db="EMBL/GenBank/DDBJ databases">
        <authorList>
            <person name="Varghese N."/>
            <person name="Submissions S."/>
        </authorList>
    </citation>
    <scope>NUCLEOTIDE SEQUENCE [LARGE SCALE GENOMIC DNA]</scope>
    <source>
        <strain evidence="3">PL19</strain>
    </source>
</reference>
<evidence type="ECO:0000313" key="3">
    <source>
        <dbReference type="Proteomes" id="UP000198928"/>
    </source>
</evidence>
<proteinExistence type="predicted"/>
<feature type="signal peptide" evidence="1">
    <location>
        <begin position="1"/>
        <end position="30"/>
    </location>
</feature>
<dbReference type="AlphaFoldDB" id="A0A1I4DLD5"/>
<organism evidence="2 3">
    <name type="scientific">Streptomyces pini</name>
    <dbReference type="NCBI Taxonomy" id="1520580"/>
    <lineage>
        <taxon>Bacteria</taxon>
        <taxon>Bacillati</taxon>
        <taxon>Actinomycetota</taxon>
        <taxon>Actinomycetes</taxon>
        <taxon>Kitasatosporales</taxon>
        <taxon>Streptomycetaceae</taxon>
        <taxon>Streptomyces</taxon>
    </lineage>
</organism>
<feature type="chain" id="PRO_5011504601" evidence="1">
    <location>
        <begin position="31"/>
        <end position="149"/>
    </location>
</feature>
<gene>
    <name evidence="2" type="ORF">SAMN05192584_110112</name>
</gene>
<sequence>MRSATTIRRAALVAAAMASIGLINAPSASANWSSYISSWTDGEESRRWEDQGTYSQVQFRDCFAQNAGSSNQKVTLTERVDISFSPDKVLDSKTFSNCFKGSSYWSNGEWTDVPSGTNTLYFRADKIGQGGSCCLLFVSEVYVDTSKAD</sequence>
<keyword evidence="3" id="KW-1185">Reference proteome</keyword>
<dbReference type="Proteomes" id="UP000198928">
    <property type="component" value="Unassembled WGS sequence"/>
</dbReference>
<keyword evidence="1" id="KW-0732">Signal</keyword>
<accession>A0A1I4DLD5</accession>
<evidence type="ECO:0000313" key="2">
    <source>
        <dbReference type="EMBL" id="SFK92721.1"/>
    </source>
</evidence>